<evidence type="ECO:0000256" key="1">
    <source>
        <dbReference type="SAM" id="MobiDB-lite"/>
    </source>
</evidence>
<organism evidence="3 4">
    <name type="scientific">Momordica charantia</name>
    <name type="common">Bitter gourd</name>
    <name type="synonym">Balsam pear</name>
    <dbReference type="NCBI Taxonomy" id="3673"/>
    <lineage>
        <taxon>Eukaryota</taxon>
        <taxon>Viridiplantae</taxon>
        <taxon>Streptophyta</taxon>
        <taxon>Embryophyta</taxon>
        <taxon>Tracheophyta</taxon>
        <taxon>Spermatophyta</taxon>
        <taxon>Magnoliopsida</taxon>
        <taxon>eudicotyledons</taxon>
        <taxon>Gunneridae</taxon>
        <taxon>Pentapetalae</taxon>
        <taxon>rosids</taxon>
        <taxon>fabids</taxon>
        <taxon>Cucurbitales</taxon>
        <taxon>Cucurbitaceae</taxon>
        <taxon>Momordiceae</taxon>
        <taxon>Momordica</taxon>
    </lineage>
</organism>
<dbReference type="Gene3D" id="3.10.20.90">
    <property type="entry name" value="Phosphatidylinositol 3-kinase Catalytic Subunit, Chain A, domain 1"/>
    <property type="match status" value="1"/>
</dbReference>
<dbReference type="InterPro" id="IPR018997">
    <property type="entry name" value="PUB_domain"/>
</dbReference>
<gene>
    <name evidence="4" type="primary">LOC111018052</name>
</gene>
<dbReference type="OrthoDB" id="49605at2759"/>
<keyword evidence="3" id="KW-1185">Reference proteome</keyword>
<dbReference type="SUPFAM" id="SSF143503">
    <property type="entry name" value="PUG domain-like"/>
    <property type="match status" value="1"/>
</dbReference>
<dbReference type="InterPro" id="IPR029071">
    <property type="entry name" value="Ubiquitin-like_domsf"/>
</dbReference>
<dbReference type="CDD" id="cd10463">
    <property type="entry name" value="PUB_WLM"/>
    <property type="match status" value="1"/>
</dbReference>
<evidence type="ECO:0000259" key="2">
    <source>
        <dbReference type="PROSITE" id="PS51397"/>
    </source>
</evidence>
<feature type="compositionally biased region" description="Polar residues" evidence="1">
    <location>
        <begin position="462"/>
        <end position="473"/>
    </location>
</feature>
<dbReference type="PANTHER" id="PTHR47796:SF1">
    <property type="entry name" value="OS08G0500800 PROTEIN"/>
    <property type="match status" value="1"/>
</dbReference>
<feature type="domain" description="WLM" evidence="2">
    <location>
        <begin position="133"/>
        <end position="328"/>
    </location>
</feature>
<reference evidence="4" key="1">
    <citation type="submission" date="2025-08" db="UniProtKB">
        <authorList>
            <consortium name="RefSeq"/>
        </authorList>
    </citation>
    <scope>IDENTIFICATION</scope>
    <source>
        <strain evidence="4">OHB3-1</strain>
    </source>
</reference>
<dbReference type="PROSITE" id="PS51397">
    <property type="entry name" value="WLM"/>
    <property type="match status" value="1"/>
</dbReference>
<dbReference type="Pfam" id="PF08325">
    <property type="entry name" value="WLM"/>
    <property type="match status" value="1"/>
</dbReference>
<feature type="region of interest" description="Disordered" evidence="1">
    <location>
        <begin position="332"/>
        <end position="351"/>
    </location>
</feature>
<feature type="compositionally biased region" description="Polar residues" evidence="1">
    <location>
        <begin position="442"/>
        <end position="455"/>
    </location>
</feature>
<dbReference type="InterPro" id="IPR013536">
    <property type="entry name" value="WLM_dom"/>
</dbReference>
<dbReference type="InterPro" id="IPR036339">
    <property type="entry name" value="PUB-like_dom_sf"/>
</dbReference>
<accession>A0A6J1D6E8</accession>
<dbReference type="Gene3D" id="1.20.58.2190">
    <property type="match status" value="1"/>
</dbReference>
<feature type="region of interest" description="Disordered" evidence="1">
    <location>
        <begin position="371"/>
        <end position="494"/>
    </location>
</feature>
<dbReference type="Pfam" id="PF09409">
    <property type="entry name" value="PUB"/>
    <property type="match status" value="1"/>
</dbReference>
<evidence type="ECO:0000313" key="4">
    <source>
        <dbReference type="RefSeq" id="XP_022149685.1"/>
    </source>
</evidence>
<sequence>MEQQHVNSIYSIPVSWRGTKYMVEISSDSTLRDLGQKLLKLTEVKADTMRLIVPQISSKSSKMLHPFSDEDGYLDLEKISNFKDNKPIRMMGVSKNEVDEVLKNAKKNERIAGFDEEEKRLKQRMSNKSQALLKLPEGPYVFCEFRTLQIPGIELNPPASEALKRMHMLAADPGIVAIMNKHHWRVGIMTEMAPVGYVGVSPKCLLGFNKNCGEEISLRLRTDDLKGFRKYESIKKTLLHELAHMVYSEHDANFYALDKQLNEEAASLDWTRSQGHTLTGIKHSRHHEEEIYNVQDDISVPQKLGGSMSHQLVNARASSVAAAYHRLTDTSDFSGVSKVSGEPDHCDLIPSRLDPLNCKEEAKVPFHSLNKALKNSHREPDPDDSSNYQNKLEPDPDDSANYENKLEPDPDNNSNYKNVFEPDPDDSTGSRILESECKPRSNRSIIVQTELSNKEVQPLPPTNSRLLEDSNLSGEPDPDDMGSSSNGKITGPDQFSREMQNLDGNSCQIMAVEPDPDDLGEKQNTLGCGNATEHNEANCLESDLVTDQTLLSVNCRKHDTSQGDEPMQIEPDPDENLVQQVKLSKLLVDEPDPDDQEIQRIQDSVSLVCNRLREAIAKLLAEVKPSESSAVFQTLFKIVRNLIEHPDEMKYRKLRKANPTIQKNVANYKAALEILFLIGFIEDVLLDEIGKTETFLVLKRNDPGLLWLAKSTLETCNAL</sequence>
<dbReference type="Proteomes" id="UP000504603">
    <property type="component" value="Unplaced"/>
</dbReference>
<proteinExistence type="predicted"/>
<dbReference type="PANTHER" id="PTHR47796">
    <property type="entry name" value="ZINC METALLOPROTEINASE-LIKE PROTEIN"/>
    <property type="match status" value="1"/>
</dbReference>
<dbReference type="RefSeq" id="XP_022149685.1">
    <property type="nucleotide sequence ID" value="XM_022293993.1"/>
</dbReference>
<dbReference type="SMART" id="SM00580">
    <property type="entry name" value="PUG"/>
    <property type="match status" value="1"/>
</dbReference>
<protein>
    <submittedName>
        <fullName evidence="4">Uncharacterized protein LOC111018052</fullName>
    </submittedName>
</protein>
<name>A0A6J1D6E8_MOMCH</name>
<dbReference type="GeneID" id="111018052"/>
<dbReference type="KEGG" id="mcha:111018052"/>
<dbReference type="AlphaFoldDB" id="A0A6J1D6E8"/>
<dbReference type="SUPFAM" id="SSF54236">
    <property type="entry name" value="Ubiquitin-like"/>
    <property type="match status" value="1"/>
</dbReference>
<evidence type="ECO:0000313" key="3">
    <source>
        <dbReference type="Proteomes" id="UP000504603"/>
    </source>
</evidence>